<comment type="caution">
    <text evidence="11">The sequence shown here is derived from an EMBL/GenBank/DDBJ whole genome shotgun (WGS) entry which is preliminary data.</text>
</comment>
<dbReference type="InterPro" id="IPR036179">
    <property type="entry name" value="Ig-like_dom_sf"/>
</dbReference>
<feature type="chain" id="PRO_5038723595" description="Ig-like domain-containing protein" evidence="9">
    <location>
        <begin position="25"/>
        <end position="250"/>
    </location>
</feature>
<keyword evidence="8" id="KW-0812">Transmembrane</keyword>
<dbReference type="InterPro" id="IPR003599">
    <property type="entry name" value="Ig_sub"/>
</dbReference>
<dbReference type="Pfam" id="PF07686">
    <property type="entry name" value="V-set"/>
    <property type="match status" value="1"/>
</dbReference>
<evidence type="ECO:0000256" key="5">
    <source>
        <dbReference type="ARBA" id="ARBA00023157"/>
    </source>
</evidence>
<gene>
    <name evidence="11" type="ORF">KOW79_022275</name>
</gene>
<dbReference type="Gene3D" id="2.60.40.10">
    <property type="entry name" value="Immunoglobulins"/>
    <property type="match status" value="1"/>
</dbReference>
<evidence type="ECO:0000256" key="8">
    <source>
        <dbReference type="SAM" id="Phobius"/>
    </source>
</evidence>
<evidence type="ECO:0000256" key="4">
    <source>
        <dbReference type="ARBA" id="ARBA00023136"/>
    </source>
</evidence>
<feature type="region of interest" description="Disordered" evidence="7">
    <location>
        <begin position="201"/>
        <end position="250"/>
    </location>
</feature>
<dbReference type="EMBL" id="JAHKSW010000028">
    <property type="protein sequence ID" value="KAG7314972.1"/>
    <property type="molecule type" value="Genomic_DNA"/>
</dbReference>
<comment type="subcellular location">
    <subcellularLocation>
        <location evidence="1">Membrane</location>
    </subcellularLocation>
</comment>
<keyword evidence="12" id="KW-1185">Reference proteome</keyword>
<dbReference type="GO" id="GO:0007156">
    <property type="term" value="P:homophilic cell adhesion via plasma membrane adhesion molecules"/>
    <property type="evidence" value="ECO:0007669"/>
    <property type="project" value="TreeGrafter"/>
</dbReference>
<dbReference type="GO" id="GO:0016020">
    <property type="term" value="C:membrane"/>
    <property type="evidence" value="ECO:0007669"/>
    <property type="project" value="UniProtKB-SubCell"/>
</dbReference>
<dbReference type="SMART" id="SM00409">
    <property type="entry name" value="IG"/>
    <property type="match status" value="1"/>
</dbReference>
<feature type="compositionally biased region" description="Acidic residues" evidence="7">
    <location>
        <begin position="228"/>
        <end position="240"/>
    </location>
</feature>
<dbReference type="SUPFAM" id="SSF48726">
    <property type="entry name" value="Immunoglobulin"/>
    <property type="match status" value="1"/>
</dbReference>
<proteinExistence type="predicted"/>
<keyword evidence="3" id="KW-0677">Repeat</keyword>
<organism evidence="11 12">
    <name type="scientific">Hemibagrus wyckioides</name>
    <dbReference type="NCBI Taxonomy" id="337641"/>
    <lineage>
        <taxon>Eukaryota</taxon>
        <taxon>Metazoa</taxon>
        <taxon>Chordata</taxon>
        <taxon>Craniata</taxon>
        <taxon>Vertebrata</taxon>
        <taxon>Euteleostomi</taxon>
        <taxon>Actinopterygii</taxon>
        <taxon>Neopterygii</taxon>
        <taxon>Teleostei</taxon>
        <taxon>Ostariophysi</taxon>
        <taxon>Siluriformes</taxon>
        <taxon>Bagridae</taxon>
        <taxon>Hemibagrus</taxon>
    </lineage>
</organism>
<dbReference type="PANTHER" id="PTHR23277">
    <property type="entry name" value="NECTIN-RELATED"/>
    <property type="match status" value="1"/>
</dbReference>
<dbReference type="InterPro" id="IPR013106">
    <property type="entry name" value="Ig_V-set"/>
</dbReference>
<keyword evidence="2 9" id="KW-0732">Signal</keyword>
<evidence type="ECO:0000256" key="6">
    <source>
        <dbReference type="ARBA" id="ARBA00023180"/>
    </source>
</evidence>
<evidence type="ECO:0000256" key="9">
    <source>
        <dbReference type="SAM" id="SignalP"/>
    </source>
</evidence>
<feature type="signal peptide" evidence="9">
    <location>
        <begin position="1"/>
        <end position="24"/>
    </location>
</feature>
<sequence length="250" mass="27550">MRDRQMSCLLIFCLIFIKAGQAGGVRILSDPVRARLGQSASLSCKVKDEVQVVLSEWTRCTDSSSIAVFNPDQAAEHRSHVKEPYTGNVSITEYHTLTIHQVQDADFGEYCCKVTTFPSGSLNGRVHLLKEDGKQVDEGKQMDHPKSPPAGVPVMMIVFITCGVAGFVILTGIISLLLCSKRRRKVRNPVHVVVTASLSPKQPSLLQKDSHTPSHTTSHTPSHSPVRDDEDDDDEDDDDVMYLNVRGSQP</sequence>
<dbReference type="PANTHER" id="PTHR23277:SF108">
    <property type="entry name" value="FASCICLIN-3"/>
    <property type="match status" value="1"/>
</dbReference>
<evidence type="ECO:0000256" key="3">
    <source>
        <dbReference type="ARBA" id="ARBA00022737"/>
    </source>
</evidence>
<dbReference type="AlphaFoldDB" id="A0A9D3N5W3"/>
<feature type="compositionally biased region" description="Low complexity" evidence="7">
    <location>
        <begin position="213"/>
        <end position="224"/>
    </location>
</feature>
<dbReference type="PROSITE" id="PS50835">
    <property type="entry name" value="IG_LIKE"/>
    <property type="match status" value="1"/>
</dbReference>
<keyword evidence="6" id="KW-0325">Glycoprotein</keyword>
<evidence type="ECO:0000313" key="12">
    <source>
        <dbReference type="Proteomes" id="UP000824219"/>
    </source>
</evidence>
<dbReference type="Proteomes" id="UP000824219">
    <property type="component" value="Linkage Group LG28"/>
</dbReference>
<keyword evidence="8" id="KW-1133">Transmembrane helix</keyword>
<feature type="domain" description="Ig-like" evidence="10">
    <location>
        <begin position="37"/>
        <end position="123"/>
    </location>
</feature>
<reference evidence="11 12" key="1">
    <citation type="submission" date="2021-06" db="EMBL/GenBank/DDBJ databases">
        <title>Chromosome-level genome assembly of the red-tail catfish (Hemibagrus wyckioides).</title>
        <authorList>
            <person name="Shao F."/>
        </authorList>
    </citation>
    <scope>NUCLEOTIDE SEQUENCE [LARGE SCALE GENOMIC DNA]</scope>
    <source>
        <strain evidence="11">EC202008001</strain>
        <tissue evidence="11">Blood</tissue>
    </source>
</reference>
<dbReference type="InterPro" id="IPR051427">
    <property type="entry name" value="Nectin/Nectin-like"/>
</dbReference>
<dbReference type="GO" id="GO:0005912">
    <property type="term" value="C:adherens junction"/>
    <property type="evidence" value="ECO:0007669"/>
    <property type="project" value="TreeGrafter"/>
</dbReference>
<protein>
    <recommendedName>
        <fullName evidence="10">Ig-like domain-containing protein</fullName>
    </recommendedName>
</protein>
<evidence type="ECO:0000256" key="1">
    <source>
        <dbReference type="ARBA" id="ARBA00004370"/>
    </source>
</evidence>
<evidence type="ECO:0000256" key="7">
    <source>
        <dbReference type="SAM" id="MobiDB-lite"/>
    </source>
</evidence>
<accession>A0A9D3N5W3</accession>
<name>A0A9D3N5W3_9TELE</name>
<dbReference type="InterPro" id="IPR013783">
    <property type="entry name" value="Ig-like_fold"/>
</dbReference>
<keyword evidence="4 8" id="KW-0472">Membrane</keyword>
<evidence type="ECO:0000259" key="10">
    <source>
        <dbReference type="PROSITE" id="PS50835"/>
    </source>
</evidence>
<keyword evidence="5" id="KW-1015">Disulfide bond</keyword>
<dbReference type="OrthoDB" id="9948163at2759"/>
<dbReference type="InterPro" id="IPR007110">
    <property type="entry name" value="Ig-like_dom"/>
</dbReference>
<dbReference type="GO" id="GO:0007157">
    <property type="term" value="P:heterophilic cell-cell adhesion via plasma membrane cell adhesion molecules"/>
    <property type="evidence" value="ECO:0007669"/>
    <property type="project" value="TreeGrafter"/>
</dbReference>
<feature type="transmembrane region" description="Helical" evidence="8">
    <location>
        <begin position="154"/>
        <end position="179"/>
    </location>
</feature>
<evidence type="ECO:0000256" key="2">
    <source>
        <dbReference type="ARBA" id="ARBA00022729"/>
    </source>
</evidence>
<evidence type="ECO:0000313" key="11">
    <source>
        <dbReference type="EMBL" id="KAG7314972.1"/>
    </source>
</evidence>